<protein>
    <submittedName>
        <fullName evidence="1">Uncharacterized protein</fullName>
    </submittedName>
</protein>
<sequence>MRLVVRTSHRLLFANVVLGENVFQKGENGFLGGRESIFRRDCDTDSW</sequence>
<organism evidence="1 2">
    <name type="scientific">Rhodopirellula sallentina SM41</name>
    <dbReference type="NCBI Taxonomy" id="1263870"/>
    <lineage>
        <taxon>Bacteria</taxon>
        <taxon>Pseudomonadati</taxon>
        <taxon>Planctomycetota</taxon>
        <taxon>Planctomycetia</taxon>
        <taxon>Pirellulales</taxon>
        <taxon>Pirellulaceae</taxon>
        <taxon>Rhodopirellula</taxon>
    </lineage>
</organism>
<dbReference type="EMBL" id="ANOH01000444">
    <property type="protein sequence ID" value="EMI52182.1"/>
    <property type="molecule type" value="Genomic_DNA"/>
</dbReference>
<evidence type="ECO:0000313" key="2">
    <source>
        <dbReference type="Proteomes" id="UP000011885"/>
    </source>
</evidence>
<dbReference type="PATRIC" id="fig|1263870.3.peg.6760"/>
<evidence type="ECO:0000313" key="1">
    <source>
        <dbReference type="EMBL" id="EMI52182.1"/>
    </source>
</evidence>
<proteinExistence type="predicted"/>
<comment type="caution">
    <text evidence="1">The sequence shown here is derived from an EMBL/GenBank/DDBJ whole genome shotgun (WGS) entry which is preliminary data.</text>
</comment>
<keyword evidence="2" id="KW-1185">Reference proteome</keyword>
<accession>M5TSL3</accession>
<reference evidence="1 2" key="1">
    <citation type="journal article" date="2013" name="Mar. Genomics">
        <title>Expression of sulfatases in Rhodopirellula baltica and the diversity of sulfatases in the genus Rhodopirellula.</title>
        <authorList>
            <person name="Wegner C.E."/>
            <person name="Richter-Heitmann T."/>
            <person name="Klindworth A."/>
            <person name="Klockow C."/>
            <person name="Richter M."/>
            <person name="Achstetter T."/>
            <person name="Glockner F.O."/>
            <person name="Harder J."/>
        </authorList>
    </citation>
    <scope>NUCLEOTIDE SEQUENCE [LARGE SCALE GENOMIC DNA]</scope>
    <source>
        <strain evidence="1 2">SM41</strain>
    </source>
</reference>
<gene>
    <name evidence="1" type="ORF">RSSM_06378</name>
</gene>
<name>M5TSL3_9BACT</name>
<dbReference type="AlphaFoldDB" id="M5TSL3"/>
<dbReference type="Proteomes" id="UP000011885">
    <property type="component" value="Unassembled WGS sequence"/>
</dbReference>